<keyword evidence="1" id="KW-0547">Nucleotide-binding</keyword>
<dbReference type="PANTHER" id="PTHR21621:SF0">
    <property type="entry name" value="BETA-CITRYLGLUTAMATE SYNTHASE B-RELATED"/>
    <property type="match status" value="1"/>
</dbReference>
<dbReference type="InterPro" id="IPR011810">
    <property type="entry name" value="Cya_phycin_syn"/>
</dbReference>
<keyword evidence="1" id="KW-0067">ATP-binding</keyword>
<feature type="domain" description="ATP-grasp" evidence="2">
    <location>
        <begin position="224"/>
        <end position="479"/>
    </location>
</feature>
<evidence type="ECO:0000313" key="4">
    <source>
        <dbReference type="Proteomes" id="UP001596501"/>
    </source>
</evidence>
<dbReference type="Gene3D" id="3.40.1190.10">
    <property type="entry name" value="Mur-like, catalytic domain"/>
    <property type="match status" value="1"/>
</dbReference>
<name>A0ABW2QKJ0_9BURK</name>
<dbReference type="NCBIfam" id="NF010623">
    <property type="entry name" value="PRK14016.1"/>
    <property type="match status" value="1"/>
</dbReference>
<dbReference type="PROSITE" id="PS50975">
    <property type="entry name" value="ATP_GRASP"/>
    <property type="match status" value="1"/>
</dbReference>
<dbReference type="GO" id="GO:0071161">
    <property type="term" value="F:cyanophycin synthetase activity (L-arginine-adding)"/>
    <property type="evidence" value="ECO:0007669"/>
    <property type="project" value="UniProtKB-EC"/>
</dbReference>
<dbReference type="NCBIfam" id="TIGR02068">
    <property type="entry name" value="cya_phycin_syn"/>
    <property type="match status" value="1"/>
</dbReference>
<sequence length="725" mass="77124">MTEKDIKILRLTYLRGPNIWTYRPVVEALVDIGALEDCPSNTLPGFTERLSTWLPGLAEHRCGVGEPGGFLLRLREGTWPAHIMEHVAIELQNLAGSPVGFGKARETEQRGIYKLAVRARQEDVGLAAVRAARELVLAAIDDRPYDVKATVKELTAMVDRLCLGPSTAAIADAAAERGIPSIRLTDGNLVQLGYGSRQRRIWTAETDRTSAIAESVSRDKDLTKSLLKACGVPIPEGEIVHSPAEAWSAAQDIGLPVVVKPTDGNHGRGVSLDLKTQAEVEAAYPIAEAEGSDVMVERHIHGEEHRLLVVGGKLVAASRGEVASITGDGVHTVEQLIELQINSDPRRGEEEGFLLDTIRLNEHTTAVLELQRQGLTATSVPEAGRHVLVMRTGNMGHDVTDDVHPDVAEMAALAARVVGLDIAGIDLVARDISQPLESQGGAIVEVNAGPSLLMHLKPAVGKPRPCGEAVVNHLFSASDSGRIPVVGVTGGPERAVVARLLARVIQLSGPLTGLACSAGMYIGTQKVVSGKPTEWEAGQRCLINRNIEAAVIENSPRSILKEGLAYDRCQVGIVTGVPTPEGMDDPYIHDMERMRLVLRTQVDVVLKQGCAVLNADDAVACGLAELCDGEVILYGTDINADALQQHGAQGGRFVSARGQQVVMCQQQTQTPLLDLAQPAIAQLLERGALSLPALLAVAAAAWALNVSPGLVRAAVESSASVLIES</sequence>
<evidence type="ECO:0000259" key="2">
    <source>
        <dbReference type="PROSITE" id="PS50975"/>
    </source>
</evidence>
<evidence type="ECO:0000313" key="3">
    <source>
        <dbReference type="EMBL" id="MFC7409923.1"/>
    </source>
</evidence>
<dbReference type="Gene3D" id="3.30.1490.20">
    <property type="entry name" value="ATP-grasp fold, A domain"/>
    <property type="match status" value="1"/>
</dbReference>
<comment type="caution">
    <text evidence="3">The sequence shown here is derived from an EMBL/GenBank/DDBJ whole genome shotgun (WGS) entry which is preliminary data.</text>
</comment>
<protein>
    <submittedName>
        <fullName evidence="3">Cyanophycin synthetase</fullName>
        <ecNumber evidence="3">6.3.2.29</ecNumber>
        <ecNumber evidence="3">6.3.2.30</ecNumber>
    </submittedName>
</protein>
<proteinExistence type="predicted"/>
<organism evidence="3 4">
    <name type="scientific">Hydrogenophaga atypica</name>
    <dbReference type="NCBI Taxonomy" id="249409"/>
    <lineage>
        <taxon>Bacteria</taxon>
        <taxon>Pseudomonadati</taxon>
        <taxon>Pseudomonadota</taxon>
        <taxon>Betaproteobacteria</taxon>
        <taxon>Burkholderiales</taxon>
        <taxon>Comamonadaceae</taxon>
        <taxon>Hydrogenophaga</taxon>
    </lineage>
</organism>
<dbReference type="SUPFAM" id="SSF56059">
    <property type="entry name" value="Glutathione synthetase ATP-binding domain-like"/>
    <property type="match status" value="1"/>
</dbReference>
<keyword evidence="4" id="KW-1185">Reference proteome</keyword>
<dbReference type="Proteomes" id="UP001596501">
    <property type="component" value="Unassembled WGS sequence"/>
</dbReference>
<dbReference type="InterPro" id="IPR044019">
    <property type="entry name" value="Cyanophycin_syn_N"/>
</dbReference>
<dbReference type="EMBL" id="JBHTCA010000010">
    <property type="protein sequence ID" value="MFC7409923.1"/>
    <property type="molecule type" value="Genomic_DNA"/>
</dbReference>
<dbReference type="InterPro" id="IPR013815">
    <property type="entry name" value="ATP_grasp_subdomain_1"/>
</dbReference>
<reference evidence="4" key="1">
    <citation type="journal article" date="2019" name="Int. J. Syst. Evol. Microbiol.">
        <title>The Global Catalogue of Microorganisms (GCM) 10K type strain sequencing project: providing services to taxonomists for standard genome sequencing and annotation.</title>
        <authorList>
            <consortium name="The Broad Institute Genomics Platform"/>
            <consortium name="The Broad Institute Genome Sequencing Center for Infectious Disease"/>
            <person name="Wu L."/>
            <person name="Ma J."/>
        </authorList>
    </citation>
    <scope>NUCLEOTIDE SEQUENCE [LARGE SCALE GENOMIC DNA]</scope>
    <source>
        <strain evidence="4">CGMCC 1.12371</strain>
    </source>
</reference>
<keyword evidence="3" id="KW-0436">Ligase</keyword>
<accession>A0ABW2QKJ0</accession>
<dbReference type="InterPro" id="IPR036565">
    <property type="entry name" value="Mur-like_cat_sf"/>
</dbReference>
<dbReference type="RefSeq" id="WP_382224238.1">
    <property type="nucleotide sequence ID" value="NZ_JBHTCA010000010.1"/>
</dbReference>
<dbReference type="GO" id="GO:0071160">
    <property type="term" value="F:cyanophycin synthetase activity (L-aspartate-adding)"/>
    <property type="evidence" value="ECO:0007669"/>
    <property type="project" value="UniProtKB-EC"/>
</dbReference>
<dbReference type="Gene3D" id="3.30.470.20">
    <property type="entry name" value="ATP-grasp fold, B domain"/>
    <property type="match status" value="1"/>
</dbReference>
<dbReference type="EC" id="6.3.2.30" evidence="3"/>
<dbReference type="Pfam" id="PF18921">
    <property type="entry name" value="Cyanophycin_syn"/>
    <property type="match status" value="1"/>
</dbReference>
<dbReference type="Pfam" id="PF13549">
    <property type="entry name" value="ATP-grasp_5"/>
    <property type="match status" value="1"/>
</dbReference>
<gene>
    <name evidence="3" type="primary">cphA</name>
    <name evidence="3" type="ORF">ACFQPB_13725</name>
</gene>
<dbReference type="SUPFAM" id="SSF53623">
    <property type="entry name" value="MurD-like peptide ligases, catalytic domain"/>
    <property type="match status" value="1"/>
</dbReference>
<dbReference type="PANTHER" id="PTHR21621">
    <property type="entry name" value="RIBOSOMAL PROTEIN S6 MODIFICATION PROTEIN"/>
    <property type="match status" value="1"/>
</dbReference>
<dbReference type="EC" id="6.3.2.29" evidence="3"/>
<evidence type="ECO:0000256" key="1">
    <source>
        <dbReference type="PROSITE-ProRule" id="PRU00409"/>
    </source>
</evidence>
<dbReference type="InterPro" id="IPR011761">
    <property type="entry name" value="ATP-grasp"/>
</dbReference>